<feature type="region of interest" description="Disordered" evidence="7">
    <location>
        <begin position="318"/>
        <end position="373"/>
    </location>
</feature>
<dbReference type="InterPro" id="IPR009057">
    <property type="entry name" value="Homeodomain-like_sf"/>
</dbReference>
<dbReference type="SMART" id="SM00717">
    <property type="entry name" value="SANT"/>
    <property type="match status" value="4"/>
</dbReference>
<dbReference type="SUPFAM" id="SSF46689">
    <property type="entry name" value="Homeodomain-like"/>
    <property type="match status" value="2"/>
</dbReference>
<keyword evidence="2" id="KW-0677">Repeat</keyword>
<evidence type="ECO:0000259" key="8">
    <source>
        <dbReference type="PROSITE" id="PS50090"/>
    </source>
</evidence>
<dbReference type="FunFam" id="1.10.10.60:FF:000011">
    <property type="entry name" value="Myb transcription factor"/>
    <property type="match status" value="2"/>
</dbReference>
<evidence type="ECO:0000256" key="7">
    <source>
        <dbReference type="SAM" id="MobiDB-lite"/>
    </source>
</evidence>
<dbReference type="AlphaFoldDB" id="A0AAW0LAY0"/>
<keyword evidence="6" id="KW-0539">Nucleus</keyword>
<feature type="domain" description="HTH myb-type" evidence="9">
    <location>
        <begin position="64"/>
        <end position="114"/>
    </location>
</feature>
<comment type="caution">
    <text evidence="10">The sequence shown here is derived from an EMBL/GenBank/DDBJ whole genome shotgun (WGS) entry which is preliminary data.</text>
</comment>
<dbReference type="Pfam" id="PF00249">
    <property type="entry name" value="Myb_DNA-binding"/>
    <property type="match status" value="4"/>
</dbReference>
<feature type="domain" description="Myb-like" evidence="8">
    <location>
        <begin position="216"/>
        <end position="268"/>
    </location>
</feature>
<feature type="compositionally biased region" description="Basic and acidic residues" evidence="7">
    <location>
        <begin position="135"/>
        <end position="151"/>
    </location>
</feature>
<feature type="domain" description="Myb-like" evidence="8">
    <location>
        <begin position="269"/>
        <end position="319"/>
    </location>
</feature>
<dbReference type="PROSITE" id="PS50090">
    <property type="entry name" value="MYB_LIKE"/>
    <property type="match status" value="4"/>
</dbReference>
<keyword evidence="11" id="KW-1185">Reference proteome</keyword>
<dbReference type="PANTHER" id="PTHR45675:SF17">
    <property type="entry name" value="MYB TRANSCRIPTION FACTOR"/>
    <property type="match status" value="1"/>
</dbReference>
<keyword evidence="3" id="KW-0805">Transcription regulation</keyword>
<evidence type="ECO:0000256" key="4">
    <source>
        <dbReference type="ARBA" id="ARBA00023125"/>
    </source>
</evidence>
<keyword evidence="5" id="KW-0804">Transcription</keyword>
<sequence length="448" mass="52212">MGWGIPEQGWRKGPWTPEEDRLLGEYVKLHGEGRWSSVPGSTGLNRSGKSCRLRWVNYLRPGLKKGQLTPLEEGIVVEMHALWGNKWSTIARYLPGRTDNEIKNYWRTHFKKKGKSSKKQDMEKAQTLKQTQPPRKQEQEPKEYSMKREAISDEDTSDEQMSSEARGTQEMFVIKEYPTLEDQCFSVMSQDVALWLDTVREDDFCFSLWNLDDPKEQEWRKGPWTPEEDRLLSEYVNLHGEGRWSSVSRCTGLNRSGKSCRLRWVNYLRPGLKKGQLTPLEEGIVVEMHALWGNKWSTIARYLPGRTDNEIKNYWRTHFKKKGKPSKKQDMEKAQTLKQNQAPKKQEQEPQEDSMTGEAISDEDTSDDQMSSEVQEMIKEYPTLEDQCFSVMSQDVASWLDTIREDDFCFSLWNLDDRKGNLDHDHQPTVFSCGVDSNSFYNNGDFIF</sequence>
<dbReference type="GO" id="GO:0003700">
    <property type="term" value="F:DNA-binding transcription factor activity"/>
    <property type="evidence" value="ECO:0007669"/>
    <property type="project" value="InterPro"/>
</dbReference>
<keyword evidence="4" id="KW-0238">DNA-binding</keyword>
<dbReference type="EMBL" id="PKMF04000140">
    <property type="protein sequence ID" value="KAK7847521.1"/>
    <property type="molecule type" value="Genomic_DNA"/>
</dbReference>
<feature type="domain" description="Myb-like" evidence="8">
    <location>
        <begin position="60"/>
        <end position="110"/>
    </location>
</feature>
<dbReference type="Proteomes" id="UP000237347">
    <property type="component" value="Unassembled WGS sequence"/>
</dbReference>
<evidence type="ECO:0000256" key="3">
    <source>
        <dbReference type="ARBA" id="ARBA00023015"/>
    </source>
</evidence>
<dbReference type="Gene3D" id="1.10.10.60">
    <property type="entry name" value="Homeodomain-like"/>
    <property type="match status" value="4"/>
</dbReference>
<evidence type="ECO:0000313" key="11">
    <source>
        <dbReference type="Proteomes" id="UP000237347"/>
    </source>
</evidence>
<evidence type="ECO:0000256" key="5">
    <source>
        <dbReference type="ARBA" id="ARBA00023163"/>
    </source>
</evidence>
<feature type="domain" description="Myb-like" evidence="8">
    <location>
        <begin position="7"/>
        <end position="59"/>
    </location>
</feature>
<dbReference type="GO" id="GO:0043565">
    <property type="term" value="F:sequence-specific DNA binding"/>
    <property type="evidence" value="ECO:0007669"/>
    <property type="project" value="InterPro"/>
</dbReference>
<organism evidence="10 11">
    <name type="scientific">Quercus suber</name>
    <name type="common">Cork oak</name>
    <dbReference type="NCBI Taxonomy" id="58331"/>
    <lineage>
        <taxon>Eukaryota</taxon>
        <taxon>Viridiplantae</taxon>
        <taxon>Streptophyta</taxon>
        <taxon>Embryophyta</taxon>
        <taxon>Tracheophyta</taxon>
        <taxon>Spermatophyta</taxon>
        <taxon>Magnoliopsida</taxon>
        <taxon>eudicotyledons</taxon>
        <taxon>Gunneridae</taxon>
        <taxon>Pentapetalae</taxon>
        <taxon>rosids</taxon>
        <taxon>fabids</taxon>
        <taxon>Fagales</taxon>
        <taxon>Fagaceae</taxon>
        <taxon>Quercus</taxon>
    </lineage>
</organism>
<comment type="subcellular location">
    <subcellularLocation>
        <location evidence="1">Nucleus</location>
    </subcellularLocation>
</comment>
<evidence type="ECO:0000256" key="1">
    <source>
        <dbReference type="ARBA" id="ARBA00004123"/>
    </source>
</evidence>
<feature type="domain" description="HTH myb-type" evidence="9">
    <location>
        <begin position="273"/>
        <end position="323"/>
    </location>
</feature>
<dbReference type="InterPro" id="IPR001005">
    <property type="entry name" value="SANT/Myb"/>
</dbReference>
<accession>A0AAW0LAY0</accession>
<feature type="domain" description="HTH myb-type" evidence="9">
    <location>
        <begin position="220"/>
        <end position="272"/>
    </location>
</feature>
<gene>
    <name evidence="10" type="primary">MYB59_2</name>
    <name evidence="10" type="ORF">CFP56_006527</name>
</gene>
<evidence type="ECO:0000313" key="10">
    <source>
        <dbReference type="EMBL" id="KAK7847521.1"/>
    </source>
</evidence>
<dbReference type="GO" id="GO:0005634">
    <property type="term" value="C:nucleus"/>
    <property type="evidence" value="ECO:0007669"/>
    <property type="project" value="UniProtKB-SubCell"/>
</dbReference>
<dbReference type="PROSITE" id="PS51294">
    <property type="entry name" value="HTH_MYB"/>
    <property type="match status" value="4"/>
</dbReference>
<feature type="domain" description="HTH myb-type" evidence="9">
    <location>
        <begin position="11"/>
        <end position="63"/>
    </location>
</feature>
<protein>
    <submittedName>
        <fullName evidence="10">Transcription factor myb59</fullName>
    </submittedName>
</protein>
<dbReference type="InterPro" id="IPR044676">
    <property type="entry name" value="EOBI/EOBII-like_plant"/>
</dbReference>
<dbReference type="InterPro" id="IPR017930">
    <property type="entry name" value="Myb_dom"/>
</dbReference>
<proteinExistence type="predicted"/>
<dbReference type="CDD" id="cd00167">
    <property type="entry name" value="SANT"/>
    <property type="match status" value="4"/>
</dbReference>
<reference evidence="10 11" key="1">
    <citation type="journal article" date="2018" name="Sci. Data">
        <title>The draft genome sequence of cork oak.</title>
        <authorList>
            <person name="Ramos A.M."/>
            <person name="Usie A."/>
            <person name="Barbosa P."/>
            <person name="Barros P.M."/>
            <person name="Capote T."/>
            <person name="Chaves I."/>
            <person name="Simoes F."/>
            <person name="Abreu I."/>
            <person name="Carrasquinho I."/>
            <person name="Faro C."/>
            <person name="Guimaraes J.B."/>
            <person name="Mendonca D."/>
            <person name="Nobrega F."/>
            <person name="Rodrigues L."/>
            <person name="Saibo N.J.M."/>
            <person name="Varela M.C."/>
            <person name="Egas C."/>
            <person name="Matos J."/>
            <person name="Miguel C.M."/>
            <person name="Oliveira M.M."/>
            <person name="Ricardo C.P."/>
            <person name="Goncalves S."/>
        </authorList>
    </citation>
    <scope>NUCLEOTIDE SEQUENCE [LARGE SCALE GENOMIC DNA]</scope>
    <source>
        <strain evidence="11">cv. HL8</strain>
    </source>
</reference>
<evidence type="ECO:0000256" key="6">
    <source>
        <dbReference type="ARBA" id="ARBA00023242"/>
    </source>
</evidence>
<name>A0AAW0LAY0_QUESU</name>
<dbReference type="PANTHER" id="PTHR45675">
    <property type="entry name" value="MYB TRANSCRIPTION FACTOR-RELATED-RELATED"/>
    <property type="match status" value="1"/>
</dbReference>
<evidence type="ECO:0000256" key="2">
    <source>
        <dbReference type="ARBA" id="ARBA00022737"/>
    </source>
</evidence>
<feature type="region of interest" description="Disordered" evidence="7">
    <location>
        <begin position="111"/>
        <end position="167"/>
    </location>
</feature>
<evidence type="ECO:0000259" key="9">
    <source>
        <dbReference type="PROSITE" id="PS51294"/>
    </source>
</evidence>